<reference evidence="12 13" key="1">
    <citation type="journal article" date="2016" name="Int. J. Syst. Evol. Microbiol.">
        <title>Pontibacter aydingkolensis sp. nov., isolated from soil of a salt lake.</title>
        <authorList>
            <person name="Osman G."/>
            <person name="Zhang T."/>
            <person name="Lou K."/>
            <person name="Gao Y."/>
            <person name="Chang W."/>
            <person name="Lin Q."/>
            <person name="Yang H.M."/>
            <person name="Huo X.D."/>
            <person name="Wang N."/>
        </authorList>
    </citation>
    <scope>NUCLEOTIDE SEQUENCE [LARGE SCALE GENOMIC DNA]</scope>
    <source>
        <strain evidence="12 13">KACC 19255</strain>
    </source>
</reference>
<protein>
    <submittedName>
        <fullName evidence="12">T9SS type A sorting domain-containing protein</fullName>
    </submittedName>
</protein>
<sequence length="498" mass="54927">MRIFILFAFLVLYFALPGAAQVAQLQRNCGTEAYIQTLKQQNPAFEQLQQQAEQAVQQALQQQQQNGQYLRQATITIPVVFHVLYNNTTQNVSDEQLISQLNILNADFRRLNADAANTPSYFQPFAADTEIEFCLATINPSGEPTTGITRTSTTLESFNYITDDVKYSSKGGKDAWDRNLYLNIWICKIDDNIIGYATPPGAPASADGVVLDYTTVGAPPFNRFNSQFNLGRTATHEVGHWLGLRHIWGSGSTCNDSDNIPDTPNQYGENSGCPAGIRISCDDAPYGDMYQNYMDYTDDACMNLFTRGQAAYMQAVLGTSRVSIFSSPVCTGTLRADFKTAAAHDTLVAAGRTVKFSDASVGIKPASYFWEFEGGVPATSTEQNPTVLYPQPGKFDVKLTIVNGVFTSTEVKEDYIHVTVDDLIVYPNPATDYLTIEQPANILIRQVEMVSHVGKTVLTAEARNRVLRLDVRNVPAGIYFLRITSTNGTAIKKVSVVR</sequence>
<keyword evidence="7" id="KW-0482">Metalloprotease</keyword>
<dbReference type="InterPro" id="IPR000601">
    <property type="entry name" value="PKD_dom"/>
</dbReference>
<dbReference type="PANTHER" id="PTHR47466:SF1">
    <property type="entry name" value="METALLOPROTEASE MEP1 (AFU_ORTHOLOGUE AFUA_1G07730)-RELATED"/>
    <property type="match status" value="1"/>
</dbReference>
<dbReference type="InterPro" id="IPR035986">
    <property type="entry name" value="PKD_dom_sf"/>
</dbReference>
<dbReference type="Pfam" id="PF18962">
    <property type="entry name" value="Por_Secre_tail"/>
    <property type="match status" value="1"/>
</dbReference>
<dbReference type="NCBIfam" id="TIGR04183">
    <property type="entry name" value="Por_Secre_tail"/>
    <property type="match status" value="1"/>
</dbReference>
<keyword evidence="3" id="KW-0479">Metal-binding</keyword>
<evidence type="ECO:0000256" key="9">
    <source>
        <dbReference type="SAM" id="Coils"/>
    </source>
</evidence>
<evidence type="ECO:0000313" key="13">
    <source>
        <dbReference type="Proteomes" id="UP000813018"/>
    </source>
</evidence>
<accession>A0ABS7CTE5</accession>
<gene>
    <name evidence="12" type="ORF">K0O23_08570</name>
</gene>
<dbReference type="InterPro" id="IPR013783">
    <property type="entry name" value="Ig-like_fold"/>
</dbReference>
<proteinExistence type="inferred from homology"/>
<feature type="signal peptide" evidence="10">
    <location>
        <begin position="1"/>
        <end position="20"/>
    </location>
</feature>
<comment type="similarity">
    <text evidence="1">Belongs to the peptidase M43B family.</text>
</comment>
<name>A0ABS7CTE5_9BACT</name>
<evidence type="ECO:0000256" key="10">
    <source>
        <dbReference type="SAM" id="SignalP"/>
    </source>
</evidence>
<dbReference type="Gene3D" id="3.40.390.10">
    <property type="entry name" value="Collagenase (Catalytic Domain)"/>
    <property type="match status" value="1"/>
</dbReference>
<dbReference type="SUPFAM" id="SSF55486">
    <property type="entry name" value="Metalloproteases ('zincins'), catalytic domain"/>
    <property type="match status" value="1"/>
</dbReference>
<keyword evidence="8" id="KW-1015">Disulfide bond</keyword>
<organism evidence="12 13">
    <name type="scientific">Pontibacter aydingkolensis</name>
    <dbReference type="NCBI Taxonomy" id="1911536"/>
    <lineage>
        <taxon>Bacteria</taxon>
        <taxon>Pseudomonadati</taxon>
        <taxon>Bacteroidota</taxon>
        <taxon>Cytophagia</taxon>
        <taxon>Cytophagales</taxon>
        <taxon>Hymenobacteraceae</taxon>
        <taxon>Pontibacter</taxon>
    </lineage>
</organism>
<dbReference type="EMBL" id="JAHYXK010000005">
    <property type="protein sequence ID" value="MBW7467121.1"/>
    <property type="molecule type" value="Genomic_DNA"/>
</dbReference>
<dbReference type="Gene3D" id="2.60.40.10">
    <property type="entry name" value="Immunoglobulins"/>
    <property type="match status" value="1"/>
</dbReference>
<evidence type="ECO:0000256" key="8">
    <source>
        <dbReference type="ARBA" id="ARBA00023157"/>
    </source>
</evidence>
<dbReference type="CDD" id="cd04275">
    <property type="entry name" value="ZnMc_pappalysin_like"/>
    <property type="match status" value="1"/>
</dbReference>
<feature type="domain" description="PKD" evidence="11">
    <location>
        <begin position="349"/>
        <end position="405"/>
    </location>
</feature>
<keyword evidence="2" id="KW-0645">Protease</keyword>
<keyword evidence="5" id="KW-0378">Hydrolase</keyword>
<dbReference type="PROSITE" id="PS50093">
    <property type="entry name" value="PKD"/>
    <property type="match status" value="1"/>
</dbReference>
<dbReference type="PANTHER" id="PTHR47466">
    <property type="match status" value="1"/>
</dbReference>
<evidence type="ECO:0000256" key="5">
    <source>
        <dbReference type="ARBA" id="ARBA00022801"/>
    </source>
</evidence>
<dbReference type="RefSeq" id="WP_219876999.1">
    <property type="nucleotide sequence ID" value="NZ_JAHYXK010000005.1"/>
</dbReference>
<evidence type="ECO:0000256" key="4">
    <source>
        <dbReference type="ARBA" id="ARBA00022729"/>
    </source>
</evidence>
<dbReference type="SUPFAM" id="SSF49299">
    <property type="entry name" value="PKD domain"/>
    <property type="match status" value="1"/>
</dbReference>
<evidence type="ECO:0000256" key="7">
    <source>
        <dbReference type="ARBA" id="ARBA00023049"/>
    </source>
</evidence>
<evidence type="ECO:0000256" key="2">
    <source>
        <dbReference type="ARBA" id="ARBA00022670"/>
    </source>
</evidence>
<feature type="coiled-coil region" evidence="9">
    <location>
        <begin position="35"/>
        <end position="65"/>
    </location>
</feature>
<dbReference type="InterPro" id="IPR024079">
    <property type="entry name" value="MetalloPept_cat_dom_sf"/>
</dbReference>
<dbReference type="InterPro" id="IPR026444">
    <property type="entry name" value="Secre_tail"/>
</dbReference>
<dbReference type="InterPro" id="IPR022409">
    <property type="entry name" value="PKD/Chitinase_dom"/>
</dbReference>
<dbReference type="Pfam" id="PF05572">
    <property type="entry name" value="Peptidase_M43"/>
    <property type="match status" value="1"/>
</dbReference>
<evidence type="ECO:0000313" key="12">
    <source>
        <dbReference type="EMBL" id="MBW7467121.1"/>
    </source>
</evidence>
<evidence type="ECO:0000256" key="6">
    <source>
        <dbReference type="ARBA" id="ARBA00022833"/>
    </source>
</evidence>
<keyword evidence="9" id="KW-0175">Coiled coil</keyword>
<feature type="chain" id="PRO_5045920779" evidence="10">
    <location>
        <begin position="21"/>
        <end position="498"/>
    </location>
</feature>
<dbReference type="InterPro" id="IPR008754">
    <property type="entry name" value="Peptidase_M43"/>
</dbReference>
<evidence type="ECO:0000256" key="1">
    <source>
        <dbReference type="ARBA" id="ARBA00008721"/>
    </source>
</evidence>
<dbReference type="CDD" id="cd00146">
    <property type="entry name" value="PKD"/>
    <property type="match status" value="1"/>
</dbReference>
<keyword evidence="6" id="KW-0862">Zinc</keyword>
<comment type="caution">
    <text evidence="12">The sequence shown here is derived from an EMBL/GenBank/DDBJ whole genome shotgun (WGS) entry which is preliminary data.</text>
</comment>
<dbReference type="SMART" id="SM00089">
    <property type="entry name" value="PKD"/>
    <property type="match status" value="1"/>
</dbReference>
<evidence type="ECO:0000256" key="3">
    <source>
        <dbReference type="ARBA" id="ARBA00022723"/>
    </source>
</evidence>
<dbReference type="Proteomes" id="UP000813018">
    <property type="component" value="Unassembled WGS sequence"/>
</dbReference>
<keyword evidence="13" id="KW-1185">Reference proteome</keyword>
<dbReference type="Pfam" id="PF18911">
    <property type="entry name" value="PKD_4"/>
    <property type="match status" value="1"/>
</dbReference>
<evidence type="ECO:0000259" key="11">
    <source>
        <dbReference type="PROSITE" id="PS50093"/>
    </source>
</evidence>
<keyword evidence="4 10" id="KW-0732">Signal</keyword>